<dbReference type="AlphaFoldDB" id="F5Y8M2"/>
<dbReference type="PROSITE" id="PS51257">
    <property type="entry name" value="PROKAR_LIPOPROTEIN"/>
    <property type="match status" value="1"/>
</dbReference>
<evidence type="ECO:0000256" key="2">
    <source>
        <dbReference type="SAM" id="SignalP"/>
    </source>
</evidence>
<accession>F5Y8M2</accession>
<dbReference type="EMBL" id="CP001841">
    <property type="protein sequence ID" value="AEF81010.1"/>
    <property type="molecule type" value="Genomic_DNA"/>
</dbReference>
<reference evidence="4" key="1">
    <citation type="submission" date="2009-12" db="EMBL/GenBank/DDBJ databases">
        <title>Complete sequence of Treponema azotonutricium strain ZAS-9.</title>
        <authorList>
            <person name="Tetu S.G."/>
            <person name="Matson E."/>
            <person name="Ren Q."/>
            <person name="Seshadri R."/>
            <person name="Elbourne L."/>
            <person name="Hassan K.A."/>
            <person name="Durkin A."/>
            <person name="Radune D."/>
            <person name="Mohamoud Y."/>
            <person name="Shay R."/>
            <person name="Jin S."/>
            <person name="Zhang X."/>
            <person name="Lucey K."/>
            <person name="Ballor N.R."/>
            <person name="Ottesen E."/>
            <person name="Rosenthal R."/>
            <person name="Allen A."/>
            <person name="Leadbetter J.R."/>
            <person name="Paulsen I.T."/>
        </authorList>
    </citation>
    <scope>NUCLEOTIDE SEQUENCE [LARGE SCALE GENOMIC DNA]</scope>
    <source>
        <strain evidence="4">ATCC BAA-888 / DSM 13862 / ZAS-9</strain>
    </source>
</reference>
<evidence type="ECO:0000313" key="4">
    <source>
        <dbReference type="Proteomes" id="UP000009222"/>
    </source>
</evidence>
<proteinExistence type="predicted"/>
<feature type="signal peptide" evidence="2">
    <location>
        <begin position="1"/>
        <end position="31"/>
    </location>
</feature>
<dbReference type="RefSeq" id="WP_015709816.1">
    <property type="nucleotide sequence ID" value="NC_015577.1"/>
</dbReference>
<keyword evidence="3" id="KW-0449">Lipoprotein</keyword>
<feature type="compositionally biased region" description="Low complexity" evidence="1">
    <location>
        <begin position="34"/>
        <end position="60"/>
    </location>
</feature>
<dbReference type="STRING" id="545695.TREAZ_2236"/>
<dbReference type="KEGG" id="taz:TREAZ_2236"/>
<name>F5Y8M2_LEAAZ</name>
<keyword evidence="2" id="KW-0732">Signal</keyword>
<feature type="chain" id="PRO_5003329444" evidence="2">
    <location>
        <begin position="32"/>
        <end position="302"/>
    </location>
</feature>
<sequence>MNNGYSKKNLMKGFGALAMAAMIGAAGLIMTACDGPQNPDNENPDNNGNPETENPGNENPVLTFPNIVFPTVVKDVTSQSDVTAMNVQKRLELKQQAEYMKGKFAEWEAELQIKYDALTPSEKEAPGGVDLGEKIDVAKTVQTYETNISKIITKAIDTNGVASLIKVYSKMMLDETTILSNGFLIITVITNANYLYSLLKSYEQQTIESSQKTNLWEEIQQKIAAIEEMEHAIGNTSYKIDGTPTQMIEMLRYQYHSFIDITTTGIPSYDLLTQLGDISAYDGWTINLAEMGYDINIPAQTP</sequence>
<evidence type="ECO:0000256" key="1">
    <source>
        <dbReference type="SAM" id="MobiDB-lite"/>
    </source>
</evidence>
<evidence type="ECO:0000313" key="3">
    <source>
        <dbReference type="EMBL" id="AEF81010.1"/>
    </source>
</evidence>
<gene>
    <name evidence="3" type="ordered locus">TREAZ_2236</name>
</gene>
<organism evidence="3 4">
    <name type="scientific">Leadbettera azotonutricia (strain ATCC BAA-888 / DSM 13862 / ZAS-9)</name>
    <name type="common">Treponema azotonutricium</name>
    <dbReference type="NCBI Taxonomy" id="545695"/>
    <lineage>
        <taxon>Bacteria</taxon>
        <taxon>Pseudomonadati</taxon>
        <taxon>Spirochaetota</taxon>
        <taxon>Spirochaetia</taxon>
        <taxon>Spirochaetales</taxon>
        <taxon>Breznakiellaceae</taxon>
        <taxon>Leadbettera</taxon>
    </lineage>
</organism>
<reference evidence="3 4" key="2">
    <citation type="journal article" date="2011" name="ISME J.">
        <title>RNA-seq reveals cooperative metabolic interactions between two termite-gut spirochete species in co-culture.</title>
        <authorList>
            <person name="Rosenthal A.Z."/>
            <person name="Matson E.G."/>
            <person name="Eldar A."/>
            <person name="Leadbetter J.R."/>
        </authorList>
    </citation>
    <scope>NUCLEOTIDE SEQUENCE [LARGE SCALE GENOMIC DNA]</scope>
    <source>
        <strain evidence="4">ATCC BAA-888 / DSM 13862 / ZAS-9</strain>
    </source>
</reference>
<dbReference type="HOGENOM" id="CLU_921145_0_0_12"/>
<keyword evidence="4" id="KW-1185">Reference proteome</keyword>
<dbReference type="Proteomes" id="UP000009222">
    <property type="component" value="Chromosome"/>
</dbReference>
<dbReference type="InParanoid" id="F5Y8M2"/>
<protein>
    <submittedName>
        <fullName evidence="3">Putative lipoprotein</fullName>
    </submittedName>
</protein>
<feature type="region of interest" description="Disordered" evidence="1">
    <location>
        <begin position="34"/>
        <end position="61"/>
    </location>
</feature>